<keyword evidence="5" id="KW-0812">Transmembrane</keyword>
<keyword evidence="5" id="KW-1133">Transmembrane helix</keyword>
<dbReference type="FunCoup" id="B3RS09">
    <property type="interactions" value="280"/>
</dbReference>
<proteinExistence type="predicted"/>
<keyword evidence="7" id="KW-1185">Reference proteome</keyword>
<keyword evidence="1" id="KW-0962">Peroxisome biogenesis</keyword>
<dbReference type="eggNOG" id="KOG4186">
    <property type="taxonomic scope" value="Eukaryota"/>
</dbReference>
<feature type="transmembrane region" description="Helical" evidence="5">
    <location>
        <begin position="201"/>
        <end position="222"/>
    </location>
</feature>
<organism evidence="6 7">
    <name type="scientific">Trichoplax adhaerens</name>
    <name type="common">Trichoplax reptans</name>
    <dbReference type="NCBI Taxonomy" id="10228"/>
    <lineage>
        <taxon>Eukaryota</taxon>
        <taxon>Metazoa</taxon>
        <taxon>Placozoa</taxon>
        <taxon>Uniplacotomia</taxon>
        <taxon>Trichoplacea</taxon>
        <taxon>Trichoplacidae</taxon>
        <taxon>Trichoplax</taxon>
    </lineage>
</organism>
<name>B3RS09_TRIAD</name>
<evidence type="ECO:0000256" key="5">
    <source>
        <dbReference type="SAM" id="Phobius"/>
    </source>
</evidence>
<dbReference type="OMA" id="AKRTMQL"/>
<evidence type="ECO:0000256" key="4">
    <source>
        <dbReference type="ARBA" id="ARBA00046271"/>
    </source>
</evidence>
<evidence type="ECO:0008006" key="8">
    <source>
        <dbReference type="Google" id="ProtNLM"/>
    </source>
</evidence>
<keyword evidence="3" id="KW-0576">Peroxisome</keyword>
<dbReference type="AlphaFoldDB" id="B3RS09"/>
<dbReference type="KEGG" id="tad:TRIADDRAFT_63752"/>
<evidence type="ECO:0000313" key="6">
    <source>
        <dbReference type="EMBL" id="EDV26965.1"/>
    </source>
</evidence>
<dbReference type="Proteomes" id="UP000009022">
    <property type="component" value="Unassembled WGS sequence"/>
</dbReference>
<reference evidence="6 7" key="1">
    <citation type="journal article" date="2008" name="Nature">
        <title>The Trichoplax genome and the nature of placozoans.</title>
        <authorList>
            <person name="Srivastava M."/>
            <person name="Begovic E."/>
            <person name="Chapman J."/>
            <person name="Putnam N.H."/>
            <person name="Hellsten U."/>
            <person name="Kawashima T."/>
            <person name="Kuo A."/>
            <person name="Mitros T."/>
            <person name="Salamov A."/>
            <person name="Carpenter M.L."/>
            <person name="Signorovitch A.Y."/>
            <person name="Moreno M.A."/>
            <person name="Kamm K."/>
            <person name="Grimwood J."/>
            <person name="Schmutz J."/>
            <person name="Shapiro H."/>
            <person name="Grigoriev I.V."/>
            <person name="Buss L.W."/>
            <person name="Schierwater B."/>
            <person name="Dellaporta S.L."/>
            <person name="Rokhsar D.S."/>
        </authorList>
    </citation>
    <scope>NUCLEOTIDE SEQUENCE [LARGE SCALE GENOMIC DNA]</scope>
    <source>
        <strain evidence="6 7">Grell-BS-1999</strain>
    </source>
</reference>
<evidence type="ECO:0000313" key="7">
    <source>
        <dbReference type="Proteomes" id="UP000009022"/>
    </source>
</evidence>
<sequence>MSYAEFYVKYAAQTAGRDKLCRVVQYGSKIAAWLLEGNPNNAKMIEVINTLSTSLAMARKVFRIGKPIDEVLNAWKCSGLGDLLYKLTLTVSHVCRALYLFHDHLVWLAHVGVGSLDKKKITLLASRFWLAALITALLRDIYEMITLFFNPIKSRNTSGDTVKTIGFIPTLFGRRKDLLLDFIKNECDLWIPMTRLGYSNFSSGMIGVFGVISSLIGILVQINKDIKLSPS</sequence>
<keyword evidence="2 5" id="KW-0472">Membrane</keyword>
<dbReference type="PANTHER" id="PTHR12652:SF50">
    <property type="entry name" value="PEROXIN 11"/>
    <property type="match status" value="1"/>
</dbReference>
<dbReference type="PANTHER" id="PTHR12652">
    <property type="entry name" value="PEROXISOMAL BIOGENESIS FACTOR 11"/>
    <property type="match status" value="1"/>
</dbReference>
<protein>
    <recommendedName>
        <fullName evidence="8">Peroxisomal membrane protein 11B</fullName>
    </recommendedName>
</protein>
<dbReference type="InterPro" id="IPR008733">
    <property type="entry name" value="PEX11"/>
</dbReference>
<evidence type="ECO:0000256" key="1">
    <source>
        <dbReference type="ARBA" id="ARBA00022593"/>
    </source>
</evidence>
<dbReference type="PhylomeDB" id="B3RS09"/>
<dbReference type="InParanoid" id="B3RS09"/>
<dbReference type="Pfam" id="PF05648">
    <property type="entry name" value="PEX11"/>
    <property type="match status" value="1"/>
</dbReference>
<dbReference type="GO" id="GO:0005778">
    <property type="term" value="C:peroxisomal membrane"/>
    <property type="evidence" value="ECO:0000318"/>
    <property type="project" value="GO_Central"/>
</dbReference>
<dbReference type="GO" id="GO:0016559">
    <property type="term" value="P:peroxisome fission"/>
    <property type="evidence" value="ECO:0000318"/>
    <property type="project" value="GO_Central"/>
</dbReference>
<comment type="subcellular location">
    <subcellularLocation>
        <location evidence="4">Peroxisome membrane</location>
    </subcellularLocation>
</comment>
<dbReference type="STRING" id="10228.B3RS09"/>
<dbReference type="GeneID" id="6751653"/>
<gene>
    <name evidence="6" type="ORF">TRIADDRAFT_63752</name>
</gene>
<dbReference type="EMBL" id="DS985243">
    <property type="protein sequence ID" value="EDV26965.1"/>
    <property type="molecule type" value="Genomic_DNA"/>
</dbReference>
<accession>B3RS09</accession>
<dbReference type="RefSeq" id="XP_002110961.1">
    <property type="nucleotide sequence ID" value="XM_002110925.1"/>
</dbReference>
<dbReference type="CTD" id="6751653"/>
<dbReference type="OrthoDB" id="411017at2759"/>
<evidence type="ECO:0000256" key="2">
    <source>
        <dbReference type="ARBA" id="ARBA00023136"/>
    </source>
</evidence>
<evidence type="ECO:0000256" key="3">
    <source>
        <dbReference type="ARBA" id="ARBA00023140"/>
    </source>
</evidence>
<dbReference type="HOGENOM" id="CLU_049216_2_1_1"/>